<keyword evidence="1" id="KW-0732">Signal</keyword>
<gene>
    <name evidence="5" type="ORF">GDO54_001495</name>
</gene>
<sequence>MTEICKSAYLPGFLVLCLAKNITVYSGQLGETLTIFCPYQHRADRWAKKLWCKEDEAGLCQAVVSAHRYPLSGKKTHGSTTITDNAYEGMVTVNLTNLQKDDGGVYQCRTIIFGDIGILQKIRVLVFEENLLGNVSALDKVQLSISW</sequence>
<keyword evidence="6" id="KW-1185">Reference proteome</keyword>
<dbReference type="InterPro" id="IPR036179">
    <property type="entry name" value="Ig-like_dom_sf"/>
</dbReference>
<proteinExistence type="predicted"/>
<dbReference type="Proteomes" id="UP001181693">
    <property type="component" value="Unassembled WGS sequence"/>
</dbReference>
<dbReference type="InterPro" id="IPR013783">
    <property type="entry name" value="Ig-like_fold"/>
</dbReference>
<evidence type="ECO:0000259" key="4">
    <source>
        <dbReference type="PROSITE" id="PS50835"/>
    </source>
</evidence>
<evidence type="ECO:0000256" key="3">
    <source>
        <dbReference type="ARBA" id="ARBA00023319"/>
    </source>
</evidence>
<dbReference type="PANTHER" id="PTHR16423">
    <property type="entry name" value="TREM-LIKE TRANSCRIPT PROTEIN"/>
    <property type="match status" value="1"/>
</dbReference>
<keyword evidence="2" id="KW-1015">Disulfide bond</keyword>
<dbReference type="SUPFAM" id="SSF48726">
    <property type="entry name" value="Immunoglobulin"/>
    <property type="match status" value="1"/>
</dbReference>
<accession>A0AAV3B0V3</accession>
<dbReference type="GO" id="GO:0009986">
    <property type="term" value="C:cell surface"/>
    <property type="evidence" value="ECO:0007669"/>
    <property type="project" value="TreeGrafter"/>
</dbReference>
<dbReference type="InterPro" id="IPR007110">
    <property type="entry name" value="Ig-like_dom"/>
</dbReference>
<feature type="domain" description="Ig-like" evidence="4">
    <location>
        <begin position="11"/>
        <end position="109"/>
    </location>
</feature>
<evidence type="ECO:0000256" key="2">
    <source>
        <dbReference type="ARBA" id="ARBA00023157"/>
    </source>
</evidence>
<dbReference type="InterPro" id="IPR013106">
    <property type="entry name" value="Ig_V-set"/>
</dbReference>
<protein>
    <recommendedName>
        <fullName evidence="4">Ig-like domain-containing protein</fullName>
    </recommendedName>
</protein>
<dbReference type="Gene3D" id="2.60.40.10">
    <property type="entry name" value="Immunoglobulins"/>
    <property type="match status" value="1"/>
</dbReference>
<dbReference type="InterPro" id="IPR052314">
    <property type="entry name" value="Immune_rcpt_domain"/>
</dbReference>
<dbReference type="AlphaFoldDB" id="A0AAV3B0V3"/>
<reference evidence="5" key="1">
    <citation type="thesis" date="2020" institute="ProQuest LLC" country="789 East Eisenhower Parkway, Ann Arbor, MI, USA">
        <title>Comparative Genomics and Chromosome Evolution.</title>
        <authorList>
            <person name="Mudd A.B."/>
        </authorList>
    </citation>
    <scope>NUCLEOTIDE SEQUENCE</scope>
    <source>
        <strain evidence="5">1538</strain>
        <tissue evidence="5">Blood</tissue>
    </source>
</reference>
<evidence type="ECO:0000313" key="5">
    <source>
        <dbReference type="EMBL" id="DBA33874.1"/>
    </source>
</evidence>
<comment type="caution">
    <text evidence="5">The sequence shown here is derived from an EMBL/GenBank/DDBJ whole genome shotgun (WGS) entry which is preliminary data.</text>
</comment>
<dbReference type="EMBL" id="DYDO01000001">
    <property type="protein sequence ID" value="DBA33874.1"/>
    <property type="molecule type" value="Genomic_DNA"/>
</dbReference>
<organism evidence="5 6">
    <name type="scientific">Pyxicephalus adspersus</name>
    <name type="common">African bullfrog</name>
    <dbReference type="NCBI Taxonomy" id="30357"/>
    <lineage>
        <taxon>Eukaryota</taxon>
        <taxon>Metazoa</taxon>
        <taxon>Chordata</taxon>
        <taxon>Craniata</taxon>
        <taxon>Vertebrata</taxon>
        <taxon>Euteleostomi</taxon>
        <taxon>Amphibia</taxon>
        <taxon>Batrachia</taxon>
        <taxon>Anura</taxon>
        <taxon>Neobatrachia</taxon>
        <taxon>Ranoidea</taxon>
        <taxon>Pyxicephalidae</taxon>
        <taxon>Pyxicephalinae</taxon>
        <taxon>Pyxicephalus</taxon>
    </lineage>
</organism>
<evidence type="ECO:0000256" key="1">
    <source>
        <dbReference type="ARBA" id="ARBA00022729"/>
    </source>
</evidence>
<name>A0AAV3B0V3_PYXAD</name>
<dbReference type="GO" id="GO:0038023">
    <property type="term" value="F:signaling receptor activity"/>
    <property type="evidence" value="ECO:0007669"/>
    <property type="project" value="TreeGrafter"/>
</dbReference>
<evidence type="ECO:0000313" key="6">
    <source>
        <dbReference type="Proteomes" id="UP001181693"/>
    </source>
</evidence>
<keyword evidence="3" id="KW-0393">Immunoglobulin domain</keyword>
<dbReference type="PROSITE" id="PS50835">
    <property type="entry name" value="IG_LIKE"/>
    <property type="match status" value="1"/>
</dbReference>
<dbReference type="Pfam" id="PF07686">
    <property type="entry name" value="V-set"/>
    <property type="match status" value="1"/>
</dbReference>
<dbReference type="PANTHER" id="PTHR16423:SF6">
    <property type="entry name" value="TRIGGERING RECEPTOR EXPRESSED ON MYELOID CELLS 2-RELATED"/>
    <property type="match status" value="1"/>
</dbReference>